<dbReference type="PANTHER" id="PTHR46401">
    <property type="entry name" value="GLYCOSYLTRANSFERASE WBBK-RELATED"/>
    <property type="match status" value="1"/>
</dbReference>
<dbReference type="PANTHER" id="PTHR46401:SF2">
    <property type="entry name" value="GLYCOSYLTRANSFERASE WBBK-RELATED"/>
    <property type="match status" value="1"/>
</dbReference>
<name>A0A1G4YDY4_9ACTN</name>
<dbReference type="EMBL" id="FMUH01000004">
    <property type="protein sequence ID" value="SCX51757.1"/>
    <property type="molecule type" value="Genomic_DNA"/>
</dbReference>
<dbReference type="SUPFAM" id="SSF53756">
    <property type="entry name" value="UDP-Glycosyltransferase/glycogen phosphorylase"/>
    <property type="match status" value="1"/>
</dbReference>
<dbReference type="InterPro" id="IPR001296">
    <property type="entry name" value="Glyco_trans_1"/>
</dbReference>
<dbReference type="OrthoDB" id="9801609at2"/>
<dbReference type="Pfam" id="PF00534">
    <property type="entry name" value="Glycos_transf_1"/>
    <property type="match status" value="1"/>
</dbReference>
<keyword evidence="4" id="KW-1185">Reference proteome</keyword>
<evidence type="ECO:0000313" key="4">
    <source>
        <dbReference type="Proteomes" id="UP000198981"/>
    </source>
</evidence>
<dbReference type="Proteomes" id="UP000198981">
    <property type="component" value="Unassembled WGS sequence"/>
</dbReference>
<dbReference type="AlphaFoldDB" id="A0A1G4YDY4"/>
<dbReference type="STRING" id="1960309.SAMN03159343_2625"/>
<keyword evidence="1 3" id="KW-0808">Transferase</keyword>
<proteinExistence type="predicted"/>
<gene>
    <name evidence="3" type="ORF">SAMN03159343_2625</name>
</gene>
<organism evidence="3 4">
    <name type="scientific">Klenkia marina</name>
    <dbReference type="NCBI Taxonomy" id="1960309"/>
    <lineage>
        <taxon>Bacteria</taxon>
        <taxon>Bacillati</taxon>
        <taxon>Actinomycetota</taxon>
        <taxon>Actinomycetes</taxon>
        <taxon>Geodermatophilales</taxon>
        <taxon>Geodermatophilaceae</taxon>
        <taxon>Klenkia</taxon>
    </lineage>
</organism>
<dbReference type="RefSeq" id="WP_092805004.1">
    <property type="nucleotide sequence ID" value="NZ_FMUH01000004.1"/>
</dbReference>
<evidence type="ECO:0000259" key="2">
    <source>
        <dbReference type="Pfam" id="PF00534"/>
    </source>
</evidence>
<sequence length="507" mass="56002">MSLRSRVAASVPLDQLFRSPGDRWAALGERFALVARVLDVAHSGGRPDHDDVVAMHDRFRAPDPDEVWLALAVLQAELPELEDVVRQVRRIRLDGPEVVLQDLVLRAGLRRLRRRLPEPRVEVVTDEVLVDLEHTSRTSLATGIQRVARETARRWARDHDVVLVGWEGQRALRRLDRGESARALHGTEAPSGERGTADLVVPWGATYLLPELAPERDRTSRLAALARHARTRTGVIGFDCVPISSAETTDAGVSESFANNLVAVRDFTTVAAISEAAAIEYRGWRHMLSAIGRSGPTIDPVVLPVEPVDASEEGLVWARDELRTGTLPVVLCVGTHEPRKNHLAVLHACELLWRDGVRFSLAFIGGHAWNSRAFDQTLSSLRAQGRPVQNFSSVTDDQLWAAYRASRCVVFPSLNEGFGLPIAEALACGTPIVTSDFGSMAQIASAGGAELVDPRDDASIRDGLRRVLVDEDHYQELRKAAAARPRRTWDEYARDTWQHLAQSEKTP</sequence>
<reference evidence="4" key="1">
    <citation type="submission" date="2016-10" db="EMBL/GenBank/DDBJ databases">
        <authorList>
            <person name="Varghese N."/>
            <person name="Submissions S."/>
        </authorList>
    </citation>
    <scope>NUCLEOTIDE SEQUENCE [LARGE SCALE GENOMIC DNA]</scope>
    <source>
        <strain evidence="4">DSM 45722</strain>
    </source>
</reference>
<evidence type="ECO:0000313" key="3">
    <source>
        <dbReference type="EMBL" id="SCX51757.1"/>
    </source>
</evidence>
<evidence type="ECO:0000256" key="1">
    <source>
        <dbReference type="ARBA" id="ARBA00022679"/>
    </source>
</evidence>
<accession>A0A1G4YDY4</accession>
<feature type="domain" description="Glycosyl transferase family 1" evidence="2">
    <location>
        <begin position="323"/>
        <end position="482"/>
    </location>
</feature>
<dbReference type="Gene3D" id="3.40.50.2000">
    <property type="entry name" value="Glycogen Phosphorylase B"/>
    <property type="match status" value="1"/>
</dbReference>
<protein>
    <submittedName>
        <fullName evidence="3">Glycosyl transferases group 1</fullName>
    </submittedName>
</protein>
<dbReference type="GO" id="GO:0016757">
    <property type="term" value="F:glycosyltransferase activity"/>
    <property type="evidence" value="ECO:0007669"/>
    <property type="project" value="InterPro"/>
</dbReference>